<gene>
    <name evidence="1" type="ordered locus">Trebr_1973</name>
</gene>
<sequence>MIIHSNIRHMRRYQYAEKKYHFNDGNFLYWKCSVCKRKHGIHRGGAFQTAKLEGYLNGSVPATIDLTFSGPSVGFGAYEFNGNSRVTFGGFMNLSFPMKFKTEVKTDYGKESGEGNIKDGFDSYIIFDALIGPVIKVFSTDRVEILLTPGGHFRYDRFKVIGKSSGGDLYLGFGANAGINVYFTKSLYAAGKFTFAYDFFLTGIDDTIKNGMTILPALGLGYKF</sequence>
<accession>F4LJE6</accession>
<evidence type="ECO:0000313" key="1">
    <source>
        <dbReference type="EMBL" id="AEE17391.1"/>
    </source>
</evidence>
<dbReference type="AlphaFoldDB" id="F4LJE6"/>
<dbReference type="STRING" id="906968.Trebr_1973"/>
<reference evidence="2" key="1">
    <citation type="submission" date="2011-04" db="EMBL/GenBank/DDBJ databases">
        <title>The complete genome of Treponema brennaborense DSM 12168.</title>
        <authorList>
            <person name="Lucas S."/>
            <person name="Han J."/>
            <person name="Lapidus A."/>
            <person name="Bruce D."/>
            <person name="Goodwin L."/>
            <person name="Pitluck S."/>
            <person name="Peters L."/>
            <person name="Kyrpides N."/>
            <person name="Mavromatis K."/>
            <person name="Ivanova N."/>
            <person name="Mikhailova N."/>
            <person name="Pagani I."/>
            <person name="Teshima H."/>
            <person name="Detter J.C."/>
            <person name="Tapia R."/>
            <person name="Han C."/>
            <person name="Land M."/>
            <person name="Hauser L."/>
            <person name="Markowitz V."/>
            <person name="Cheng J.-F."/>
            <person name="Hugenholtz P."/>
            <person name="Woyke T."/>
            <person name="Wu D."/>
            <person name="Gronow S."/>
            <person name="Wellnitz S."/>
            <person name="Brambilla E."/>
            <person name="Klenk H.-P."/>
            <person name="Eisen J.A."/>
        </authorList>
    </citation>
    <scope>NUCLEOTIDE SEQUENCE [LARGE SCALE GENOMIC DNA]</scope>
    <source>
        <strain evidence="2">DSM 12168 / CIP 105900 / DD5/3</strain>
    </source>
</reference>
<dbReference type="EMBL" id="CP002696">
    <property type="protein sequence ID" value="AEE17391.1"/>
    <property type="molecule type" value="Genomic_DNA"/>
</dbReference>
<protein>
    <submittedName>
        <fullName evidence="1">Uncharacterized protein</fullName>
    </submittedName>
</protein>
<dbReference type="Proteomes" id="UP000006546">
    <property type="component" value="Chromosome"/>
</dbReference>
<dbReference type="HOGENOM" id="CLU_1234535_0_0_12"/>
<keyword evidence="2" id="KW-1185">Reference proteome</keyword>
<name>F4LJE6_TREBD</name>
<organism evidence="1 2">
    <name type="scientific">Treponema brennaborense (strain DSM 12168 / CIP 105900 / DD5/3)</name>
    <dbReference type="NCBI Taxonomy" id="906968"/>
    <lineage>
        <taxon>Bacteria</taxon>
        <taxon>Pseudomonadati</taxon>
        <taxon>Spirochaetota</taxon>
        <taxon>Spirochaetia</taxon>
        <taxon>Spirochaetales</taxon>
        <taxon>Treponemataceae</taxon>
        <taxon>Treponema</taxon>
    </lineage>
</organism>
<evidence type="ECO:0000313" key="2">
    <source>
        <dbReference type="Proteomes" id="UP000006546"/>
    </source>
</evidence>
<dbReference type="RefSeq" id="WP_013759095.1">
    <property type="nucleotide sequence ID" value="NC_015500.1"/>
</dbReference>
<proteinExistence type="predicted"/>
<dbReference type="KEGG" id="tbe:Trebr_1973"/>